<proteinExistence type="predicted"/>
<dbReference type="AlphaFoldDB" id="C1DMW8"/>
<dbReference type="EnsemblBacteria" id="ACO77148">
    <property type="protein sequence ID" value="ACO77148"/>
    <property type="gene ID" value="Avin_09090"/>
</dbReference>
<dbReference type="EMBL" id="CP001157">
    <property type="protein sequence ID" value="ACO77148.1"/>
    <property type="molecule type" value="Genomic_DNA"/>
</dbReference>
<protein>
    <submittedName>
        <fullName evidence="1">Uncharacterized protein</fullName>
    </submittedName>
</protein>
<gene>
    <name evidence="1" type="ordered locus">Avin_09090</name>
</gene>
<name>C1DMW8_AZOVD</name>
<keyword evidence="2" id="KW-1185">Reference proteome</keyword>
<sequence length="63" mass="6825">MECPSDIGLERLREPWHGCLPSAPTLPVSAPRPSHFFLSGCTDRRHGGHMCGDMVDGLCVSFG</sequence>
<evidence type="ECO:0000313" key="2">
    <source>
        <dbReference type="Proteomes" id="UP000002424"/>
    </source>
</evidence>
<organism evidence="1 2">
    <name type="scientific">Azotobacter vinelandii (strain DJ / ATCC BAA-1303)</name>
    <dbReference type="NCBI Taxonomy" id="322710"/>
    <lineage>
        <taxon>Bacteria</taxon>
        <taxon>Pseudomonadati</taxon>
        <taxon>Pseudomonadota</taxon>
        <taxon>Gammaproteobacteria</taxon>
        <taxon>Pseudomonadales</taxon>
        <taxon>Pseudomonadaceae</taxon>
        <taxon>Azotobacter</taxon>
    </lineage>
</organism>
<dbReference type="HOGENOM" id="CLU_2876048_0_0_6"/>
<reference evidence="1 2" key="1">
    <citation type="journal article" date="2009" name="J. Bacteriol.">
        <title>Genome sequence of Azotobacter vinelandii, an obligate aerobe specialized to support diverse anaerobic metabolic processes.</title>
        <authorList>
            <person name="Setubal J.C."/>
            <person name="dos Santos P."/>
            <person name="Goldman B.S."/>
            <person name="Ertesvag H."/>
            <person name="Espin G."/>
            <person name="Rubio L.M."/>
            <person name="Valla S."/>
            <person name="Almeida N.F."/>
            <person name="Balasubramanian D."/>
            <person name="Cromes L."/>
            <person name="Curatti L."/>
            <person name="Du Z."/>
            <person name="Godsy E."/>
            <person name="Goodner B."/>
            <person name="Hellner-Burris K."/>
            <person name="Hernandez J.A."/>
            <person name="Houmiel K."/>
            <person name="Imperial J."/>
            <person name="Kennedy C."/>
            <person name="Larson T.J."/>
            <person name="Latreille P."/>
            <person name="Ligon L.S."/>
            <person name="Lu J."/>
            <person name="Maerk M."/>
            <person name="Miller N.M."/>
            <person name="Norton S."/>
            <person name="O'Carroll I.P."/>
            <person name="Paulsen I."/>
            <person name="Raulfs E.C."/>
            <person name="Roemer R."/>
            <person name="Rosser J."/>
            <person name="Segura D."/>
            <person name="Slater S."/>
            <person name="Stricklin S.L."/>
            <person name="Studholme D.J."/>
            <person name="Sun J."/>
            <person name="Viana C.J."/>
            <person name="Wallin E."/>
            <person name="Wang B."/>
            <person name="Wheeler C."/>
            <person name="Zhu H."/>
            <person name="Dean D.R."/>
            <person name="Dixon R."/>
            <person name="Wood D."/>
        </authorList>
    </citation>
    <scope>NUCLEOTIDE SEQUENCE [LARGE SCALE GENOMIC DNA]</scope>
    <source>
        <strain evidence="2">DJ / ATCC BAA-1303</strain>
    </source>
</reference>
<dbReference type="KEGG" id="avn:Avin_09090"/>
<evidence type="ECO:0000313" key="1">
    <source>
        <dbReference type="EMBL" id="ACO77148.1"/>
    </source>
</evidence>
<accession>C1DMW8</accession>
<dbReference type="Proteomes" id="UP000002424">
    <property type="component" value="Chromosome"/>
</dbReference>